<keyword evidence="2" id="KW-1185">Reference proteome</keyword>
<comment type="caution">
    <text evidence="1">The sequence shown here is derived from an EMBL/GenBank/DDBJ whole genome shotgun (WGS) entry which is preliminary data.</text>
</comment>
<dbReference type="EMBL" id="BMMW01000007">
    <property type="protein sequence ID" value="GGK68796.1"/>
    <property type="molecule type" value="Genomic_DNA"/>
</dbReference>
<proteinExistence type="predicted"/>
<protein>
    <submittedName>
        <fullName evidence="1">Uncharacterized protein</fullName>
    </submittedName>
</protein>
<reference evidence="1" key="2">
    <citation type="submission" date="2020-09" db="EMBL/GenBank/DDBJ databases">
        <authorList>
            <person name="Sun Q."/>
            <person name="Zhou Y."/>
        </authorList>
    </citation>
    <scope>NUCLEOTIDE SEQUENCE</scope>
    <source>
        <strain evidence="1">CGMCC 4.7278</strain>
    </source>
</reference>
<accession>A0A917QU31</accession>
<evidence type="ECO:0000313" key="1">
    <source>
        <dbReference type="EMBL" id="GGK68796.1"/>
    </source>
</evidence>
<organism evidence="1 2">
    <name type="scientific">Nocardia camponoti</name>
    <dbReference type="NCBI Taxonomy" id="1616106"/>
    <lineage>
        <taxon>Bacteria</taxon>
        <taxon>Bacillati</taxon>
        <taxon>Actinomycetota</taxon>
        <taxon>Actinomycetes</taxon>
        <taxon>Mycobacteriales</taxon>
        <taxon>Nocardiaceae</taxon>
        <taxon>Nocardia</taxon>
    </lineage>
</organism>
<dbReference type="Proteomes" id="UP000612956">
    <property type="component" value="Unassembled WGS sequence"/>
</dbReference>
<name>A0A917QU31_9NOCA</name>
<gene>
    <name evidence="1" type="ORF">GCM10011591_46140</name>
</gene>
<evidence type="ECO:0000313" key="2">
    <source>
        <dbReference type="Proteomes" id="UP000612956"/>
    </source>
</evidence>
<sequence length="253" mass="26530">MSAQRPTRERIVMREVILPTARTDTISDELVLTVVDEPSALPSVGADRLIWCPASAATGTCSWNLLAAISSAADADSICEHLFTVVVDDAAMFFVPEASLLTANLMLAAARGGRTLGEVIAWVRGGQLAPAAALLESVGEAGAVEDLEAFAASSPGEQAAIWAVVRQVMLPLGAPATLRALGGRPMQGFTLAEPPHVVLFAYSVPHLVEAITIVVDPRSPLAGVANAFRAWLVVTAARSYRPVRVLRSTVGGR</sequence>
<dbReference type="AlphaFoldDB" id="A0A917QU31"/>
<reference evidence="1" key="1">
    <citation type="journal article" date="2014" name="Int. J. Syst. Evol. Microbiol.">
        <title>Complete genome sequence of Corynebacterium casei LMG S-19264T (=DSM 44701T), isolated from a smear-ripened cheese.</title>
        <authorList>
            <consortium name="US DOE Joint Genome Institute (JGI-PGF)"/>
            <person name="Walter F."/>
            <person name="Albersmeier A."/>
            <person name="Kalinowski J."/>
            <person name="Ruckert C."/>
        </authorList>
    </citation>
    <scope>NUCLEOTIDE SEQUENCE</scope>
    <source>
        <strain evidence="1">CGMCC 4.7278</strain>
    </source>
</reference>